<organism evidence="1 2">
    <name type="scientific">Desulfocucumis palustris</name>
    <dbReference type="NCBI Taxonomy" id="1898651"/>
    <lineage>
        <taxon>Bacteria</taxon>
        <taxon>Bacillati</taxon>
        <taxon>Bacillota</taxon>
        <taxon>Clostridia</taxon>
        <taxon>Eubacteriales</taxon>
        <taxon>Desulfocucumaceae</taxon>
        <taxon>Desulfocucumis</taxon>
    </lineage>
</organism>
<reference evidence="2" key="1">
    <citation type="submission" date="2018-02" db="EMBL/GenBank/DDBJ databases">
        <title>Genome sequence of Desulfocucumis palustris strain NAW-5.</title>
        <authorList>
            <person name="Watanabe M."/>
            <person name="Kojima H."/>
            <person name="Fukui M."/>
        </authorList>
    </citation>
    <scope>NUCLEOTIDE SEQUENCE [LARGE SCALE GENOMIC DNA]</scope>
    <source>
        <strain evidence="2">NAW-5</strain>
    </source>
</reference>
<evidence type="ECO:0000313" key="1">
    <source>
        <dbReference type="EMBL" id="GBF35555.1"/>
    </source>
</evidence>
<dbReference type="EMBL" id="BFAV01000172">
    <property type="protein sequence ID" value="GBF35555.1"/>
    <property type="molecule type" value="Genomic_DNA"/>
</dbReference>
<gene>
    <name evidence="1" type="ORF">DCCM_4684</name>
</gene>
<name>A0A2L2XH70_9FIRM</name>
<comment type="caution">
    <text evidence="1">The sequence shown here is derived from an EMBL/GenBank/DDBJ whole genome shotgun (WGS) entry which is preliminary data.</text>
</comment>
<dbReference type="Proteomes" id="UP000239549">
    <property type="component" value="Unassembled WGS sequence"/>
</dbReference>
<sequence>MTPALTPINSKTMPSILFHTPCFFNYIITRAEKNMKKLAQHLNILYSAKLSSNFVGNYLWHFA</sequence>
<accession>A0A2L2XH70</accession>
<keyword evidence="2" id="KW-1185">Reference proteome</keyword>
<evidence type="ECO:0000313" key="2">
    <source>
        <dbReference type="Proteomes" id="UP000239549"/>
    </source>
</evidence>
<proteinExistence type="predicted"/>
<protein>
    <submittedName>
        <fullName evidence="1">Uncharacterized protein</fullName>
    </submittedName>
</protein>
<dbReference type="AlphaFoldDB" id="A0A2L2XH70"/>